<dbReference type="Gene3D" id="1.20.1170.10">
    <property type="match status" value="1"/>
</dbReference>
<dbReference type="PANTHER" id="PTHR38443">
    <property type="match status" value="1"/>
</dbReference>
<name>A0A3E0WXB8_9BACI</name>
<protein>
    <submittedName>
        <fullName evidence="2">Enterotoxin</fullName>
    </submittedName>
</protein>
<keyword evidence="1" id="KW-0732">Signal</keyword>
<feature type="signal peptide" evidence="1">
    <location>
        <begin position="1"/>
        <end position="29"/>
    </location>
</feature>
<dbReference type="RefSeq" id="WP_116277389.1">
    <property type="nucleotide sequence ID" value="NZ_NFZX01000005.1"/>
</dbReference>
<dbReference type="Pfam" id="PF05791">
    <property type="entry name" value="Bacillus_HBL"/>
    <property type="match status" value="1"/>
</dbReference>
<dbReference type="GO" id="GO:0016020">
    <property type="term" value="C:membrane"/>
    <property type="evidence" value="ECO:0007669"/>
    <property type="project" value="InterPro"/>
</dbReference>
<evidence type="ECO:0000256" key="1">
    <source>
        <dbReference type="SAM" id="SignalP"/>
    </source>
</evidence>
<dbReference type="EMBL" id="NFZX01000005">
    <property type="protein sequence ID" value="RFA36567.1"/>
    <property type="molecule type" value="Genomic_DNA"/>
</dbReference>
<dbReference type="SUPFAM" id="SSF58100">
    <property type="entry name" value="Bacterial hemolysins"/>
    <property type="match status" value="1"/>
</dbReference>
<evidence type="ECO:0000313" key="3">
    <source>
        <dbReference type="Proteomes" id="UP000256488"/>
    </source>
</evidence>
<dbReference type="Proteomes" id="UP000256488">
    <property type="component" value="Unassembled WGS sequence"/>
</dbReference>
<proteinExistence type="predicted"/>
<dbReference type="CDD" id="cd22653">
    <property type="entry name" value="ClyA_HblB-like"/>
    <property type="match status" value="1"/>
</dbReference>
<dbReference type="InterPro" id="IPR008414">
    <property type="entry name" value="HBL"/>
</dbReference>
<accession>A0A3E0WXB8</accession>
<comment type="caution">
    <text evidence="2">The sequence shown here is derived from an EMBL/GenBank/DDBJ whole genome shotgun (WGS) entry which is preliminary data.</text>
</comment>
<sequence>MSKRNVKPILLSLMATTILFNTTAPSVHAKSIVKQEPIQVNESSPYVNLKQKPVLANKNNKHENYDLGPNGIKEAIEKTGSNALVMDLYALTVLKQPDINFKDINIISEDLSKNILSNQTTARENAKEWLDKLKPQLISTNQNIINYDNKFSGYYDRLLEAAENKDAKAIASRVSRLSNNVSENKEAVDKLIVDLKKFREKLQLDTQNLKANNDELTSILASQDAGIPLLQKQIDAYYEAISKYNDTLIASSVATALGPLTIAGGTVVLLTGSGTPLGIGLIATGVGLSGGGITGVVLAKKGIDDAQEEIINLTGKVSDAQIQLAGVTTIKKQMEHLTQTIDLAINSLQNISTQWSTMDAKYKNLLNNISVMDAEDFDLLKEDLSIAKKSWGNIKTFAEKLYVEDTKVVDND</sequence>
<dbReference type="PANTHER" id="PTHR38443:SF2">
    <property type="entry name" value="NON-HEMOLYTIC ENTEROTOXIN LYTIC COMPONENT L1"/>
    <property type="match status" value="1"/>
</dbReference>
<organism evidence="2 3">
    <name type="scientific">Virgibacillus dokdonensis</name>
    <dbReference type="NCBI Taxonomy" id="302167"/>
    <lineage>
        <taxon>Bacteria</taxon>
        <taxon>Bacillati</taxon>
        <taxon>Bacillota</taxon>
        <taxon>Bacilli</taxon>
        <taxon>Bacillales</taxon>
        <taxon>Bacillaceae</taxon>
        <taxon>Virgibacillus</taxon>
    </lineage>
</organism>
<dbReference type="AlphaFoldDB" id="A0A3E0WXB8"/>
<gene>
    <name evidence="2" type="ORF">CAI16_04045</name>
</gene>
<dbReference type="InterPro" id="IPR052785">
    <property type="entry name" value="Enterotoxin_cmpnt"/>
</dbReference>
<feature type="chain" id="PRO_5017645117" evidence="1">
    <location>
        <begin position="30"/>
        <end position="412"/>
    </location>
</feature>
<reference evidence="2 3" key="1">
    <citation type="submission" date="2017-05" db="EMBL/GenBank/DDBJ databases">
        <title>Virgibacillus sp. AK90 isolated from a saltern of Kakinada, India.</title>
        <authorList>
            <person name="Gupta V."/>
            <person name="Sidhu C."/>
            <person name="Korpole S."/>
            <person name="Pinnaka A.K."/>
        </authorList>
    </citation>
    <scope>NUCLEOTIDE SEQUENCE [LARGE SCALE GENOMIC DNA]</scope>
    <source>
        <strain evidence="2 3">AK90</strain>
    </source>
</reference>
<evidence type="ECO:0000313" key="2">
    <source>
        <dbReference type="EMBL" id="RFA36567.1"/>
    </source>
</evidence>